<dbReference type="GO" id="GO:0016788">
    <property type="term" value="F:hydrolase activity, acting on ester bonds"/>
    <property type="evidence" value="ECO:0007669"/>
    <property type="project" value="UniProtKB-ARBA"/>
</dbReference>
<dbReference type="STRING" id="68775.A0A5C3LWJ2"/>
<evidence type="ECO:0000259" key="3">
    <source>
        <dbReference type="Pfam" id="PF12697"/>
    </source>
</evidence>
<dbReference type="PANTHER" id="PTHR22946:SF9">
    <property type="entry name" value="POLYKETIDE TRANSFERASE AF380"/>
    <property type="match status" value="1"/>
</dbReference>
<gene>
    <name evidence="4" type="ORF">BDQ12DRAFT_632007</name>
</gene>
<keyword evidence="5" id="KW-1185">Reference proteome</keyword>
<dbReference type="Pfam" id="PF12697">
    <property type="entry name" value="Abhydrolase_6"/>
    <property type="match status" value="1"/>
</dbReference>
<feature type="domain" description="AB hydrolase-1" evidence="3">
    <location>
        <begin position="37"/>
        <end position="283"/>
    </location>
</feature>
<dbReference type="OrthoDB" id="2498029at2759"/>
<dbReference type="InterPro" id="IPR050261">
    <property type="entry name" value="FrsA_esterase"/>
</dbReference>
<keyword evidence="1 4" id="KW-0378">Hydrolase</keyword>
<proteinExistence type="inferred from homology"/>
<evidence type="ECO:0000313" key="4">
    <source>
        <dbReference type="EMBL" id="TFK37514.1"/>
    </source>
</evidence>
<reference evidence="4 5" key="1">
    <citation type="journal article" date="2019" name="Nat. Ecol. Evol.">
        <title>Megaphylogeny resolves global patterns of mushroom evolution.</title>
        <authorList>
            <person name="Varga T."/>
            <person name="Krizsan K."/>
            <person name="Foldi C."/>
            <person name="Dima B."/>
            <person name="Sanchez-Garcia M."/>
            <person name="Sanchez-Ramirez S."/>
            <person name="Szollosi G.J."/>
            <person name="Szarkandi J.G."/>
            <person name="Papp V."/>
            <person name="Albert L."/>
            <person name="Andreopoulos W."/>
            <person name="Angelini C."/>
            <person name="Antonin V."/>
            <person name="Barry K.W."/>
            <person name="Bougher N.L."/>
            <person name="Buchanan P."/>
            <person name="Buyck B."/>
            <person name="Bense V."/>
            <person name="Catcheside P."/>
            <person name="Chovatia M."/>
            <person name="Cooper J."/>
            <person name="Damon W."/>
            <person name="Desjardin D."/>
            <person name="Finy P."/>
            <person name="Geml J."/>
            <person name="Haridas S."/>
            <person name="Hughes K."/>
            <person name="Justo A."/>
            <person name="Karasinski D."/>
            <person name="Kautmanova I."/>
            <person name="Kiss B."/>
            <person name="Kocsube S."/>
            <person name="Kotiranta H."/>
            <person name="LaButti K.M."/>
            <person name="Lechner B.E."/>
            <person name="Liimatainen K."/>
            <person name="Lipzen A."/>
            <person name="Lukacs Z."/>
            <person name="Mihaltcheva S."/>
            <person name="Morgado L.N."/>
            <person name="Niskanen T."/>
            <person name="Noordeloos M.E."/>
            <person name="Ohm R.A."/>
            <person name="Ortiz-Santana B."/>
            <person name="Ovrebo C."/>
            <person name="Racz N."/>
            <person name="Riley R."/>
            <person name="Savchenko A."/>
            <person name="Shiryaev A."/>
            <person name="Soop K."/>
            <person name="Spirin V."/>
            <person name="Szebenyi C."/>
            <person name="Tomsovsky M."/>
            <person name="Tulloss R.E."/>
            <person name="Uehling J."/>
            <person name="Grigoriev I.V."/>
            <person name="Vagvolgyi C."/>
            <person name="Papp T."/>
            <person name="Martin F.M."/>
            <person name="Miettinen O."/>
            <person name="Hibbett D.S."/>
            <person name="Nagy L.G."/>
        </authorList>
    </citation>
    <scope>NUCLEOTIDE SEQUENCE [LARGE SCALE GENOMIC DNA]</scope>
    <source>
        <strain evidence="4 5">CBS 166.37</strain>
    </source>
</reference>
<dbReference type="AlphaFoldDB" id="A0A5C3LWJ2"/>
<accession>A0A5C3LWJ2</accession>
<dbReference type="PANTHER" id="PTHR22946">
    <property type="entry name" value="DIENELACTONE HYDROLASE DOMAIN-CONTAINING PROTEIN-RELATED"/>
    <property type="match status" value="1"/>
</dbReference>
<dbReference type="SUPFAM" id="SSF53474">
    <property type="entry name" value="alpha/beta-Hydrolases"/>
    <property type="match status" value="1"/>
</dbReference>
<dbReference type="InterPro" id="IPR000073">
    <property type="entry name" value="AB_hydrolase_1"/>
</dbReference>
<evidence type="ECO:0000256" key="1">
    <source>
        <dbReference type="ARBA" id="ARBA00022801"/>
    </source>
</evidence>
<comment type="similarity">
    <text evidence="2">Belongs to the AB hydrolase superfamily. FUS2 hydrolase family.</text>
</comment>
<dbReference type="Gene3D" id="3.40.50.1820">
    <property type="entry name" value="alpha/beta hydrolase"/>
    <property type="match status" value="1"/>
</dbReference>
<organism evidence="4 5">
    <name type="scientific">Crucibulum laeve</name>
    <dbReference type="NCBI Taxonomy" id="68775"/>
    <lineage>
        <taxon>Eukaryota</taxon>
        <taxon>Fungi</taxon>
        <taxon>Dikarya</taxon>
        <taxon>Basidiomycota</taxon>
        <taxon>Agaricomycotina</taxon>
        <taxon>Agaricomycetes</taxon>
        <taxon>Agaricomycetidae</taxon>
        <taxon>Agaricales</taxon>
        <taxon>Agaricineae</taxon>
        <taxon>Nidulariaceae</taxon>
        <taxon>Crucibulum</taxon>
    </lineage>
</organism>
<name>A0A5C3LWJ2_9AGAR</name>
<evidence type="ECO:0000256" key="2">
    <source>
        <dbReference type="ARBA" id="ARBA00038115"/>
    </source>
</evidence>
<sequence>MTHFTRDTISIPSVDLDVELSVWLYKPTTSSGPFPVVVAAHGFTLIKDAGLAVFGEEWASVGWASLIFDYRGFGDSGSNPQDKSVVSIKRQQEDYRTVIRWARATEQDSLFKKDTVVVMGSAMSGLHAAEVASNEVGIAGVMAHCPLLDGFKLFSAVPEDPQFLDLVAKDCERARNGDKPLFIPAVGKTGEPAFLNSPDTWGGFTAMYAQGATAFSDAPNLFAPRVVTELMSSRPMLKLNGTKIPILIIMAAEDDLIPRALTEEIAAQTTANIKLVVSPGGHFDVMKGGKGFETNITAQLGFLNSIA</sequence>
<dbReference type="InterPro" id="IPR029058">
    <property type="entry name" value="AB_hydrolase_fold"/>
</dbReference>
<dbReference type="EMBL" id="ML213607">
    <property type="protein sequence ID" value="TFK37514.1"/>
    <property type="molecule type" value="Genomic_DNA"/>
</dbReference>
<dbReference type="Proteomes" id="UP000308652">
    <property type="component" value="Unassembled WGS sequence"/>
</dbReference>
<protein>
    <submittedName>
        <fullName evidence="4">Alpha/beta-hydrolase</fullName>
    </submittedName>
</protein>
<evidence type="ECO:0000313" key="5">
    <source>
        <dbReference type="Proteomes" id="UP000308652"/>
    </source>
</evidence>